<evidence type="ECO:0000313" key="3">
    <source>
        <dbReference type="EMBL" id="MCX2973492.1"/>
    </source>
</evidence>
<dbReference type="InterPro" id="IPR001193">
    <property type="entry name" value="MBTPS2"/>
</dbReference>
<feature type="coiled-coil region" evidence="1">
    <location>
        <begin position="501"/>
        <end position="546"/>
    </location>
</feature>
<dbReference type="EMBL" id="SHNP01000002">
    <property type="protein sequence ID" value="MCX2973492.1"/>
    <property type="molecule type" value="Genomic_DNA"/>
</dbReference>
<dbReference type="PANTHER" id="PTHR13325:SF3">
    <property type="entry name" value="MEMBRANE-BOUND TRANSCRIPTION FACTOR SITE-2 PROTEASE"/>
    <property type="match status" value="1"/>
</dbReference>
<evidence type="ECO:0000313" key="4">
    <source>
        <dbReference type="Proteomes" id="UP001143307"/>
    </source>
</evidence>
<evidence type="ECO:0000256" key="1">
    <source>
        <dbReference type="SAM" id="Coils"/>
    </source>
</evidence>
<sequence>MEELLSPVWDSVADLQPSLAPRVHFNRQSFRGEVWYVLQDQTSSRFHRFSAIAHYLISHMDGQRSLQQLWDMTLERWGDAAPGQTEVIRLLSQLHQHDLVICDMGVDVQNLLSRTERKQRLGRRQKLMSPLSIRLPLIDPDAFLNRTAAWVNPVFSRWGFLLWAAIVTAGIVLAGMHWGELTGNLADRAFAPNNLLVMVLIYPVVKLFHELGHAYAVKRWGGEVHDIGVLFLVFMPVPYVDASASSAFRDKHKRMLVGAAGIMVELMLASLAMWVWTETQPGLLRAVAFNTMLIGGLSTLFFNGNPLLRFDGYYVFSDALEIPNLGTRSTQFLGYLTQRYVLRSKQAQRPLATPGEARWFVFYGISAFFYRLFIMITIVSFVAGQFFFIGVVLALWALNAMLVLPLWRKLKFLANSPVFRENRLQAVGISTAIVATLAVLILAIPLRSYTTAEGVVWVPDSAEVRAGGDGVLMAVEVDSEQEVGAGTALFKLEDPLLDSEIMVLEARLAELNARFQSQIRDDAGQAQITRAQYETIAAQLERAQSQRDGLSVASPHQGTVLISQPNAMVGRFYRQGDLLAYVATYPVRTVMAVVQQDYIGQVRRGVETVEARIASQVDEVFAVKVLREVPASTKMLPSSALGEQAGGRIAIDPLGQDPTQAFEPFFQFELELSEAADARFIGERVYLRFDHGYESFGTQVWRAVRRAFLKRFDI</sequence>
<proteinExistence type="predicted"/>
<feature type="transmembrane region" description="Helical" evidence="2">
    <location>
        <begin position="190"/>
        <end position="209"/>
    </location>
</feature>
<keyword evidence="4" id="KW-1185">Reference proteome</keyword>
<keyword evidence="2" id="KW-1133">Transmembrane helix</keyword>
<name>A0ABT3SU22_9GAMM</name>
<keyword evidence="2" id="KW-0812">Transmembrane</keyword>
<dbReference type="PANTHER" id="PTHR13325">
    <property type="entry name" value="PROTEASE M50 MEMBRANE-BOUND TRANSCRIPTION FACTOR SITE 2 PROTEASE"/>
    <property type="match status" value="1"/>
</dbReference>
<evidence type="ECO:0000256" key="2">
    <source>
        <dbReference type="SAM" id="Phobius"/>
    </source>
</evidence>
<dbReference type="Proteomes" id="UP001143307">
    <property type="component" value="Unassembled WGS sequence"/>
</dbReference>
<feature type="transmembrane region" description="Helical" evidence="2">
    <location>
        <begin position="255"/>
        <end position="276"/>
    </location>
</feature>
<dbReference type="SUPFAM" id="SSF111369">
    <property type="entry name" value="HlyD-like secretion proteins"/>
    <property type="match status" value="1"/>
</dbReference>
<protein>
    <submittedName>
        <fullName evidence="3">Peptidase M50</fullName>
    </submittedName>
</protein>
<feature type="transmembrane region" description="Helical" evidence="2">
    <location>
        <begin position="387"/>
        <end position="407"/>
    </location>
</feature>
<gene>
    <name evidence="3" type="ORF">EYC87_07825</name>
</gene>
<comment type="caution">
    <text evidence="3">The sequence shown here is derived from an EMBL/GenBank/DDBJ whole genome shotgun (WGS) entry which is preliminary data.</text>
</comment>
<dbReference type="InterPro" id="IPR041881">
    <property type="entry name" value="PqqD_sf"/>
</dbReference>
<feature type="transmembrane region" description="Helical" evidence="2">
    <location>
        <begin position="160"/>
        <end position="178"/>
    </location>
</feature>
<reference evidence="3" key="1">
    <citation type="submission" date="2019-02" db="EMBL/GenBank/DDBJ databases">
        <authorList>
            <person name="Li S.-H."/>
        </authorList>
    </citation>
    <scope>NUCLEOTIDE SEQUENCE</scope>
    <source>
        <strain evidence="3">IMCC8485</strain>
    </source>
</reference>
<dbReference type="RefSeq" id="WP_279252389.1">
    <property type="nucleotide sequence ID" value="NZ_SHNP01000002.1"/>
</dbReference>
<feature type="transmembrane region" description="Helical" evidence="2">
    <location>
        <begin position="282"/>
        <end position="302"/>
    </location>
</feature>
<dbReference type="Gene3D" id="1.10.10.1150">
    <property type="entry name" value="Coenzyme PQQ synthesis protein D (PqqD)"/>
    <property type="match status" value="1"/>
</dbReference>
<organism evidence="3 4">
    <name type="scientific">Candidatus Seongchinamella marina</name>
    <dbReference type="NCBI Taxonomy" id="2518990"/>
    <lineage>
        <taxon>Bacteria</taxon>
        <taxon>Pseudomonadati</taxon>
        <taxon>Pseudomonadota</taxon>
        <taxon>Gammaproteobacteria</taxon>
        <taxon>Cellvibrionales</taxon>
        <taxon>Halieaceae</taxon>
        <taxon>Seongchinamella</taxon>
    </lineage>
</organism>
<keyword evidence="1" id="KW-0175">Coiled coil</keyword>
<feature type="transmembrane region" description="Helical" evidence="2">
    <location>
        <begin position="359"/>
        <end position="381"/>
    </location>
</feature>
<accession>A0ABT3SU22</accession>
<feature type="transmembrane region" description="Helical" evidence="2">
    <location>
        <begin position="427"/>
        <end position="446"/>
    </location>
</feature>
<keyword evidence="2" id="KW-0472">Membrane</keyword>